<evidence type="ECO:0000313" key="2">
    <source>
        <dbReference type="Proteomes" id="UP000189004"/>
    </source>
</evidence>
<dbReference type="RefSeq" id="WP_309232770.1">
    <property type="nucleotide sequence ID" value="NZ_MCOK01000001.1"/>
</dbReference>
<reference evidence="2" key="1">
    <citation type="submission" date="2016-08" db="EMBL/GenBank/DDBJ databases">
        <authorList>
            <person name="Tokovenko B."/>
            <person name="Kalinowski J."/>
        </authorList>
    </citation>
    <scope>NUCLEOTIDE SEQUENCE [LARGE SCALE GENOMIC DNA]</scope>
    <source>
        <strain evidence="2">UTMC102</strain>
    </source>
</reference>
<gene>
    <name evidence="1" type="ORF">NOSIN_18475</name>
</gene>
<name>A0A1V3C4J8_9ACTN</name>
<sequence>MPSEEHEIPLQLIRNAPEVVVPLLRDAAGFELPEHTEASMTSSECTDGKPRVYTSDGAVVLRNGTEKVPAVVVEHQHVREKERT</sequence>
<protein>
    <submittedName>
        <fullName evidence="1">Uncharacterized protein</fullName>
    </submittedName>
</protein>
<proteinExistence type="predicted"/>
<dbReference type="EMBL" id="MCOK01000001">
    <property type="protein sequence ID" value="OOC55562.1"/>
    <property type="molecule type" value="Genomic_DNA"/>
</dbReference>
<evidence type="ECO:0000313" key="1">
    <source>
        <dbReference type="EMBL" id="OOC55562.1"/>
    </source>
</evidence>
<dbReference type="STRING" id="501010.NOSIN_18475"/>
<comment type="caution">
    <text evidence="1">The sequence shown here is derived from an EMBL/GenBank/DDBJ whole genome shotgun (WGS) entry which is preliminary data.</text>
</comment>
<keyword evidence="2" id="KW-1185">Reference proteome</keyword>
<organism evidence="1 2">
    <name type="scientific">Nocardiopsis sinuspersici</name>
    <dbReference type="NCBI Taxonomy" id="501010"/>
    <lineage>
        <taxon>Bacteria</taxon>
        <taxon>Bacillati</taxon>
        <taxon>Actinomycetota</taxon>
        <taxon>Actinomycetes</taxon>
        <taxon>Streptosporangiales</taxon>
        <taxon>Nocardiopsidaceae</taxon>
        <taxon>Nocardiopsis</taxon>
    </lineage>
</organism>
<dbReference type="AlphaFoldDB" id="A0A1V3C4J8"/>
<accession>A0A1V3C4J8</accession>
<dbReference type="Proteomes" id="UP000189004">
    <property type="component" value="Unassembled WGS sequence"/>
</dbReference>